<evidence type="ECO:0000256" key="1">
    <source>
        <dbReference type="SAM" id="Coils"/>
    </source>
</evidence>
<proteinExistence type="predicted"/>
<name>A0A9N8Z255_9GLOM</name>
<protein>
    <submittedName>
        <fullName evidence="2">19134_t:CDS:1</fullName>
    </submittedName>
</protein>
<evidence type="ECO:0000313" key="3">
    <source>
        <dbReference type="Proteomes" id="UP000789759"/>
    </source>
</evidence>
<evidence type="ECO:0000313" key="2">
    <source>
        <dbReference type="EMBL" id="CAG8460877.1"/>
    </source>
</evidence>
<reference evidence="2" key="1">
    <citation type="submission" date="2021-06" db="EMBL/GenBank/DDBJ databases">
        <authorList>
            <person name="Kallberg Y."/>
            <person name="Tangrot J."/>
            <person name="Rosling A."/>
        </authorList>
    </citation>
    <scope>NUCLEOTIDE SEQUENCE</scope>
    <source>
        <strain evidence="2">FL966</strain>
    </source>
</reference>
<sequence length="273" mass="31645">MSFEAYKKVVSEKAISALSDYIYKLHKIFQTETEKKEKVISALSDDIYRTLETEIKKIETDILTLDETFKTDANKAEKDISIFEDDVSKMREASQNEIQKIKKEIKNEIKQTLETFQIKIKPIKKHISININQIRETFQTETKKGEKDISALKNDSQICKSGQEHFSQGSNLPSTTNRISALQNSGYSDTETLRNDFIALVDQRSKNEKGGYFTLMLHTLTEEISLSYSCMYTYYNGTTKNPRKTTLDELRKWVNNEKQKNNNLSVFIPINFE</sequence>
<feature type="coiled-coil region" evidence="1">
    <location>
        <begin position="48"/>
        <end position="111"/>
    </location>
</feature>
<accession>A0A9N8Z255</accession>
<dbReference type="OrthoDB" id="2436985at2759"/>
<comment type="caution">
    <text evidence="2">The sequence shown here is derived from an EMBL/GenBank/DDBJ whole genome shotgun (WGS) entry which is preliminary data.</text>
</comment>
<dbReference type="AlphaFoldDB" id="A0A9N8Z255"/>
<keyword evidence="1" id="KW-0175">Coiled coil</keyword>
<dbReference type="EMBL" id="CAJVQA010000182">
    <property type="protein sequence ID" value="CAG8460877.1"/>
    <property type="molecule type" value="Genomic_DNA"/>
</dbReference>
<organism evidence="2 3">
    <name type="scientific">Cetraspora pellucida</name>
    <dbReference type="NCBI Taxonomy" id="1433469"/>
    <lineage>
        <taxon>Eukaryota</taxon>
        <taxon>Fungi</taxon>
        <taxon>Fungi incertae sedis</taxon>
        <taxon>Mucoromycota</taxon>
        <taxon>Glomeromycotina</taxon>
        <taxon>Glomeromycetes</taxon>
        <taxon>Diversisporales</taxon>
        <taxon>Gigasporaceae</taxon>
        <taxon>Cetraspora</taxon>
    </lineage>
</organism>
<gene>
    <name evidence="2" type="ORF">CPELLU_LOCUS619</name>
</gene>
<keyword evidence="3" id="KW-1185">Reference proteome</keyword>
<dbReference type="Proteomes" id="UP000789759">
    <property type="component" value="Unassembled WGS sequence"/>
</dbReference>